<evidence type="ECO:0000256" key="4">
    <source>
        <dbReference type="ARBA" id="ARBA00023295"/>
    </source>
</evidence>
<proteinExistence type="inferred from homology"/>
<evidence type="ECO:0000256" key="2">
    <source>
        <dbReference type="ARBA" id="ARBA00022729"/>
    </source>
</evidence>
<sequence>MKHKLLGFGLILSLSACSNINQIDAKSANVSSPDWQAVPLPAKLAEAYQWQPVGFISDDFNYEQKNKAFYQKWYDNHIRGWKGPGATYFSADHSFIQNGQLVLTAASVPANQQGKTIDYGNFKTKKTIYTGFVTAKQNIEYPIYVEASLKVSSLALANNFWMLSDDDRNEIDVTETYGDSDKTVTHMSTNYHIFKRDPVTNDYLEDYGHKQQFATTADKAKLNQDFHRFGFFWKSPKYMEFYLDGKLVRTLTDKNDLNDPDGHFMDRGMRIIFDMEDHVWRARKGITPSKAELSDPSKNKMFVDWIRAYKPNL</sequence>
<gene>
    <name evidence="6" type="ORF">OLW01_17045</name>
</gene>
<organism evidence="6 7">
    <name type="scientific">Catenovulum adriaticum</name>
    <dbReference type="NCBI Taxonomy" id="2984846"/>
    <lineage>
        <taxon>Bacteria</taxon>
        <taxon>Pseudomonadati</taxon>
        <taxon>Pseudomonadota</taxon>
        <taxon>Gammaproteobacteria</taxon>
        <taxon>Alteromonadales</taxon>
        <taxon>Alteromonadaceae</taxon>
        <taxon>Catenovulum</taxon>
    </lineage>
</organism>
<accession>A0ABY7AUY0</accession>
<keyword evidence="4" id="KW-0326">Glycosidase</keyword>
<dbReference type="Pfam" id="PF00722">
    <property type="entry name" value="Glyco_hydro_16"/>
    <property type="match status" value="1"/>
</dbReference>
<evidence type="ECO:0000313" key="7">
    <source>
        <dbReference type="Proteomes" id="UP001163726"/>
    </source>
</evidence>
<dbReference type="PIRSF" id="PIRSF001097">
    <property type="entry name" value="Agarase"/>
    <property type="match status" value="1"/>
</dbReference>
<dbReference type="InterPro" id="IPR016287">
    <property type="entry name" value="Beta_agarase"/>
</dbReference>
<keyword evidence="2" id="KW-0732">Signal</keyword>
<dbReference type="PANTHER" id="PTHR10963:SF55">
    <property type="entry name" value="GLYCOSIDE HYDROLASE FAMILY 16 PROTEIN"/>
    <property type="match status" value="1"/>
</dbReference>
<dbReference type="RefSeq" id="WP_268077237.1">
    <property type="nucleotide sequence ID" value="NZ_CP109967.1"/>
</dbReference>
<dbReference type="InterPro" id="IPR013320">
    <property type="entry name" value="ConA-like_dom_sf"/>
</dbReference>
<keyword evidence="6" id="KW-0614">Plasmid</keyword>
<reference evidence="6" key="1">
    <citation type="submission" date="2022-10" db="EMBL/GenBank/DDBJ databases">
        <title>Catenovulum adriacola sp. nov. isolated in the Harbour of Susak.</title>
        <authorList>
            <person name="Schoch T."/>
            <person name="Reich S.J."/>
            <person name="Stoeferle S."/>
            <person name="Flaiz M."/>
            <person name="Kazda M."/>
            <person name="Riedel C.U."/>
            <person name="Duerre P."/>
        </authorList>
    </citation>
    <scope>NUCLEOTIDE SEQUENCE</scope>
    <source>
        <strain evidence="6">TS8</strain>
        <plasmid evidence="6">pCadTS8_2</plasmid>
    </source>
</reference>
<feature type="domain" description="GH16" evidence="5">
    <location>
        <begin position="33"/>
        <end position="313"/>
    </location>
</feature>
<keyword evidence="7" id="KW-1185">Reference proteome</keyword>
<evidence type="ECO:0000259" key="5">
    <source>
        <dbReference type="PROSITE" id="PS51762"/>
    </source>
</evidence>
<name>A0ABY7AUY0_9ALTE</name>
<dbReference type="PROSITE" id="PS51257">
    <property type="entry name" value="PROKAR_LIPOPROTEIN"/>
    <property type="match status" value="1"/>
</dbReference>
<evidence type="ECO:0000313" key="6">
    <source>
        <dbReference type="EMBL" id="WAJ72436.1"/>
    </source>
</evidence>
<geneLocation type="plasmid" evidence="6 7">
    <name>pCadTS8_2</name>
</geneLocation>
<keyword evidence="3" id="KW-0378">Hydrolase</keyword>
<evidence type="ECO:0000256" key="3">
    <source>
        <dbReference type="ARBA" id="ARBA00022801"/>
    </source>
</evidence>
<dbReference type="Gene3D" id="2.60.120.200">
    <property type="match status" value="1"/>
</dbReference>
<comment type="similarity">
    <text evidence="1">Belongs to the glycosyl hydrolase 16 family.</text>
</comment>
<dbReference type="Proteomes" id="UP001163726">
    <property type="component" value="Plasmid pCadTS8_2"/>
</dbReference>
<dbReference type="PANTHER" id="PTHR10963">
    <property type="entry name" value="GLYCOSYL HYDROLASE-RELATED"/>
    <property type="match status" value="1"/>
</dbReference>
<evidence type="ECO:0000256" key="1">
    <source>
        <dbReference type="ARBA" id="ARBA00006865"/>
    </source>
</evidence>
<dbReference type="SUPFAM" id="SSF49899">
    <property type="entry name" value="Concanavalin A-like lectins/glucanases"/>
    <property type="match status" value="1"/>
</dbReference>
<dbReference type="EMBL" id="CP109967">
    <property type="protein sequence ID" value="WAJ72436.1"/>
    <property type="molecule type" value="Genomic_DNA"/>
</dbReference>
<protein>
    <submittedName>
        <fullName evidence="6">Family 16 glycosylhydrolase</fullName>
    </submittedName>
</protein>
<dbReference type="PROSITE" id="PS51762">
    <property type="entry name" value="GH16_2"/>
    <property type="match status" value="1"/>
</dbReference>
<dbReference type="InterPro" id="IPR000757">
    <property type="entry name" value="Beta-glucanase-like"/>
</dbReference>
<dbReference type="InterPro" id="IPR050546">
    <property type="entry name" value="Glycosyl_Hydrlase_16"/>
</dbReference>